<dbReference type="SUPFAM" id="SSF161098">
    <property type="entry name" value="MetI-like"/>
    <property type="match status" value="1"/>
</dbReference>
<feature type="domain" description="ABC transmembrane type-1" evidence="8">
    <location>
        <begin position="47"/>
        <end position="228"/>
    </location>
</feature>
<evidence type="ECO:0000256" key="6">
    <source>
        <dbReference type="ARBA" id="ARBA00023136"/>
    </source>
</evidence>
<comment type="similarity">
    <text evidence="7">Belongs to the binding-protein-dependent transport system permease family.</text>
</comment>
<feature type="transmembrane region" description="Helical" evidence="7">
    <location>
        <begin position="81"/>
        <end position="108"/>
    </location>
</feature>
<dbReference type="Pfam" id="PF00528">
    <property type="entry name" value="BPD_transp_1"/>
    <property type="match status" value="1"/>
</dbReference>
<feature type="transmembrane region" description="Helical" evidence="7">
    <location>
        <begin position="211"/>
        <end position="232"/>
    </location>
</feature>
<feature type="transmembrane region" description="Helical" evidence="7">
    <location>
        <begin position="55"/>
        <end position="74"/>
    </location>
</feature>
<comment type="subcellular location">
    <subcellularLocation>
        <location evidence="1 7">Cell membrane</location>
        <topology evidence="1 7">Multi-pass membrane protein</topology>
    </subcellularLocation>
</comment>
<dbReference type="InterPro" id="IPR035906">
    <property type="entry name" value="MetI-like_sf"/>
</dbReference>
<evidence type="ECO:0000313" key="9">
    <source>
        <dbReference type="EMBL" id="HEW63609.1"/>
    </source>
</evidence>
<name>A0A7C2ZA77_9CREN</name>
<feature type="transmembrane region" description="Helical" evidence="7">
    <location>
        <begin position="181"/>
        <end position="199"/>
    </location>
</feature>
<keyword evidence="6 7" id="KW-0472">Membrane</keyword>
<dbReference type="PROSITE" id="PS50928">
    <property type="entry name" value="ABC_TM1"/>
    <property type="match status" value="1"/>
</dbReference>
<dbReference type="AlphaFoldDB" id="A0A7C2ZA77"/>
<sequence length="241" mass="26824">MGWIYLIIFLFILWIALERTYPYAIPSLSSVALYIEIQGIISIARNVFKTLENTFLGFALSFALAMISLIAYHINLHLRSFIAALNTFIQSISVLVWSIIFVIIYGVTSGLPPIFVVSATSYPILLSIGISGMQSIEGKYRELFKVFGAKKRHELLYLIIPGTLPYLIGGSRAAIGSALRITVVAEALGASGGIGYMLLYSYDLGYKQGVFAWSILLVLLMILLDEVVLKPIEGWSRRWMN</sequence>
<protein>
    <submittedName>
        <fullName evidence="9">ABC transporter permease subunit</fullName>
    </submittedName>
</protein>
<proteinExistence type="inferred from homology"/>
<dbReference type="GO" id="GO:0005886">
    <property type="term" value="C:plasma membrane"/>
    <property type="evidence" value="ECO:0007669"/>
    <property type="project" value="UniProtKB-SubCell"/>
</dbReference>
<dbReference type="Proteomes" id="UP000886076">
    <property type="component" value="Unassembled WGS sequence"/>
</dbReference>
<accession>A0A7C2ZA77</accession>
<evidence type="ECO:0000256" key="1">
    <source>
        <dbReference type="ARBA" id="ARBA00004651"/>
    </source>
</evidence>
<gene>
    <name evidence="9" type="ORF">ENO39_00910</name>
</gene>
<evidence type="ECO:0000256" key="2">
    <source>
        <dbReference type="ARBA" id="ARBA00022448"/>
    </source>
</evidence>
<evidence type="ECO:0000256" key="7">
    <source>
        <dbReference type="RuleBase" id="RU363032"/>
    </source>
</evidence>
<evidence type="ECO:0000256" key="5">
    <source>
        <dbReference type="ARBA" id="ARBA00022989"/>
    </source>
</evidence>
<organism evidence="9">
    <name type="scientific">Fervidicoccus fontis</name>
    <dbReference type="NCBI Taxonomy" id="683846"/>
    <lineage>
        <taxon>Archaea</taxon>
        <taxon>Thermoproteota</taxon>
        <taxon>Thermoprotei</taxon>
        <taxon>Fervidicoccales</taxon>
        <taxon>Fervidicoccaceae</taxon>
        <taxon>Fervidicoccus</taxon>
    </lineage>
</organism>
<dbReference type="RefSeq" id="WP_272984881.1">
    <property type="nucleotide sequence ID" value="NZ_DSFH01000017.1"/>
</dbReference>
<dbReference type="PANTHER" id="PTHR30151:SF0">
    <property type="entry name" value="ABC TRANSPORTER PERMEASE PROTEIN MJ0413-RELATED"/>
    <property type="match status" value="1"/>
</dbReference>
<dbReference type="GO" id="GO:0055085">
    <property type="term" value="P:transmembrane transport"/>
    <property type="evidence" value="ECO:0007669"/>
    <property type="project" value="InterPro"/>
</dbReference>
<keyword evidence="5 7" id="KW-1133">Transmembrane helix</keyword>
<reference evidence="9" key="1">
    <citation type="journal article" date="2020" name="mSystems">
        <title>Genome- and Community-Level Interaction Insights into Carbon Utilization and Element Cycling Functions of Hydrothermarchaeota in Hydrothermal Sediment.</title>
        <authorList>
            <person name="Zhou Z."/>
            <person name="Liu Y."/>
            <person name="Xu W."/>
            <person name="Pan J."/>
            <person name="Luo Z.H."/>
            <person name="Li M."/>
        </authorList>
    </citation>
    <scope>NUCLEOTIDE SEQUENCE [LARGE SCALE GENOMIC DNA]</scope>
    <source>
        <strain evidence="9">SpSt-1261</strain>
    </source>
</reference>
<feature type="transmembrane region" description="Helical" evidence="7">
    <location>
        <begin position="114"/>
        <end position="134"/>
    </location>
</feature>
<keyword evidence="4 7" id="KW-0812">Transmembrane</keyword>
<dbReference type="InterPro" id="IPR000515">
    <property type="entry name" value="MetI-like"/>
</dbReference>
<dbReference type="CDD" id="cd06261">
    <property type="entry name" value="TM_PBP2"/>
    <property type="match status" value="1"/>
</dbReference>
<keyword evidence="3" id="KW-1003">Cell membrane</keyword>
<evidence type="ECO:0000256" key="4">
    <source>
        <dbReference type="ARBA" id="ARBA00022692"/>
    </source>
</evidence>
<keyword evidence="2 7" id="KW-0813">Transport</keyword>
<feature type="transmembrane region" description="Helical" evidence="7">
    <location>
        <begin position="155"/>
        <end position="175"/>
    </location>
</feature>
<comment type="caution">
    <text evidence="9">The sequence shown here is derived from an EMBL/GenBank/DDBJ whole genome shotgun (WGS) entry which is preliminary data.</text>
</comment>
<dbReference type="PANTHER" id="PTHR30151">
    <property type="entry name" value="ALKANE SULFONATE ABC TRANSPORTER-RELATED, MEMBRANE SUBUNIT"/>
    <property type="match status" value="1"/>
</dbReference>
<dbReference type="Gene3D" id="1.10.3720.10">
    <property type="entry name" value="MetI-like"/>
    <property type="match status" value="1"/>
</dbReference>
<evidence type="ECO:0000259" key="8">
    <source>
        <dbReference type="PROSITE" id="PS50928"/>
    </source>
</evidence>
<evidence type="ECO:0000256" key="3">
    <source>
        <dbReference type="ARBA" id="ARBA00022475"/>
    </source>
</evidence>
<dbReference type="EMBL" id="DSFH01000017">
    <property type="protein sequence ID" value="HEW63609.1"/>
    <property type="molecule type" value="Genomic_DNA"/>
</dbReference>